<dbReference type="SUPFAM" id="SSF53474">
    <property type="entry name" value="alpha/beta-Hydrolases"/>
    <property type="match status" value="1"/>
</dbReference>
<proteinExistence type="predicted"/>
<sequence>MKTLLISLLLVSAMLVTLTACKNDDDPSPAHTFVLVHGAWQAPYAWQYVKSQLEQKGQKVVVVELPGHGADKTPPATLTMDVYRDKVIAAINTLSGNVILVGHSMGGVVVTATAEKIPTRIDKLVYIGAFLPASGQSLLALALTDSTSLLGPALVPSTDNLTLGIKTENLVPIFIQDGSDAAKKLVVDNYQPEPAIPFTNPVILTAANFGKVDKYYVHTALDHAVGLPLQKRMVAAAGIKKTYSLNSSHCPFLSMPDQVTTVLMDIAN</sequence>
<dbReference type="Gene3D" id="3.40.50.1820">
    <property type="entry name" value="alpha/beta hydrolase"/>
    <property type="match status" value="1"/>
</dbReference>
<feature type="signal peptide" evidence="1">
    <location>
        <begin position="1"/>
        <end position="22"/>
    </location>
</feature>
<dbReference type="RefSeq" id="WP_111350889.1">
    <property type="nucleotide sequence ID" value="NZ_QLII01000002.1"/>
</dbReference>
<dbReference type="PROSITE" id="PS51257">
    <property type="entry name" value="PROKAR_LIPOPROTEIN"/>
    <property type="match status" value="1"/>
</dbReference>
<dbReference type="PANTHER" id="PTHR37017">
    <property type="entry name" value="AB HYDROLASE-1 DOMAIN-CONTAINING PROTEIN-RELATED"/>
    <property type="match status" value="1"/>
</dbReference>
<dbReference type="PANTHER" id="PTHR37017:SF11">
    <property type="entry name" value="ESTERASE_LIPASE_THIOESTERASE DOMAIN-CONTAINING PROTEIN"/>
    <property type="match status" value="1"/>
</dbReference>
<dbReference type="GO" id="GO:0016787">
    <property type="term" value="F:hydrolase activity"/>
    <property type="evidence" value="ECO:0007669"/>
    <property type="project" value="UniProtKB-KW"/>
</dbReference>
<reference evidence="3 4" key="1">
    <citation type="submission" date="2018-06" db="EMBL/GenBank/DDBJ databases">
        <title>Spirosoma sp. HMF3257 Genome sequencing and assembly.</title>
        <authorList>
            <person name="Kang H."/>
            <person name="Cha I."/>
            <person name="Kim H."/>
            <person name="Kang J."/>
            <person name="Joh K."/>
        </authorList>
    </citation>
    <scope>NUCLEOTIDE SEQUENCE [LARGE SCALE GENOMIC DNA]</scope>
    <source>
        <strain evidence="3 4">HMF3257</strain>
    </source>
</reference>
<protein>
    <submittedName>
        <fullName evidence="3">Alpha/beta hydrolase</fullName>
    </submittedName>
</protein>
<keyword evidence="1" id="KW-0732">Signal</keyword>
<gene>
    <name evidence="3" type="ORF">HMF3257_37690</name>
</gene>
<dbReference type="Proteomes" id="UP000249016">
    <property type="component" value="Unassembled WGS sequence"/>
</dbReference>
<dbReference type="InterPro" id="IPR000073">
    <property type="entry name" value="AB_hydrolase_1"/>
</dbReference>
<evidence type="ECO:0000313" key="4">
    <source>
        <dbReference type="Proteomes" id="UP000249016"/>
    </source>
</evidence>
<dbReference type="PRINTS" id="PR00111">
    <property type="entry name" value="ABHYDROLASE"/>
</dbReference>
<accession>A0A327NKS3</accession>
<feature type="chain" id="PRO_5016289349" evidence="1">
    <location>
        <begin position="23"/>
        <end position="268"/>
    </location>
</feature>
<feature type="domain" description="AB hydrolase-1" evidence="2">
    <location>
        <begin position="33"/>
        <end position="259"/>
    </location>
</feature>
<dbReference type="InterPro" id="IPR052897">
    <property type="entry name" value="Sec-Metab_Biosynth_Hydrolase"/>
</dbReference>
<dbReference type="Pfam" id="PF12697">
    <property type="entry name" value="Abhydrolase_6"/>
    <property type="match status" value="1"/>
</dbReference>
<evidence type="ECO:0000256" key="1">
    <source>
        <dbReference type="SAM" id="SignalP"/>
    </source>
</evidence>
<evidence type="ECO:0000313" key="3">
    <source>
        <dbReference type="EMBL" id="RAI73128.1"/>
    </source>
</evidence>
<keyword evidence="3" id="KW-0378">Hydrolase</keyword>
<evidence type="ECO:0000259" key="2">
    <source>
        <dbReference type="Pfam" id="PF12697"/>
    </source>
</evidence>
<comment type="caution">
    <text evidence="3">The sequence shown here is derived from an EMBL/GenBank/DDBJ whole genome shotgun (WGS) entry which is preliminary data.</text>
</comment>
<dbReference type="EMBL" id="QLII01000002">
    <property type="protein sequence ID" value="RAI73128.1"/>
    <property type="molecule type" value="Genomic_DNA"/>
</dbReference>
<dbReference type="InterPro" id="IPR029058">
    <property type="entry name" value="AB_hydrolase_fold"/>
</dbReference>
<keyword evidence="4" id="KW-1185">Reference proteome</keyword>
<dbReference type="OrthoDB" id="9112061at2"/>
<dbReference type="AlphaFoldDB" id="A0A327NKS3"/>
<organism evidence="3 4">
    <name type="scientific">Spirosoma telluris</name>
    <dbReference type="NCBI Taxonomy" id="2183553"/>
    <lineage>
        <taxon>Bacteria</taxon>
        <taxon>Pseudomonadati</taxon>
        <taxon>Bacteroidota</taxon>
        <taxon>Cytophagia</taxon>
        <taxon>Cytophagales</taxon>
        <taxon>Cytophagaceae</taxon>
        <taxon>Spirosoma</taxon>
    </lineage>
</organism>
<name>A0A327NKS3_9BACT</name>